<evidence type="ECO:0000313" key="3">
    <source>
        <dbReference type="Proteomes" id="UP000664654"/>
    </source>
</evidence>
<proteinExistence type="predicted"/>
<evidence type="ECO:0000313" key="2">
    <source>
        <dbReference type="EMBL" id="MBN7824211.1"/>
    </source>
</evidence>
<accession>A0A939DLU4</accession>
<dbReference type="EMBL" id="JAFKCV010000001">
    <property type="protein sequence ID" value="MBN7824211.1"/>
    <property type="molecule type" value="Genomic_DNA"/>
</dbReference>
<reference evidence="2" key="1">
    <citation type="submission" date="2021-03" db="EMBL/GenBank/DDBJ databases">
        <title>novel species isolated from a fishpond in China.</title>
        <authorList>
            <person name="Lu H."/>
            <person name="Cai Z."/>
        </authorList>
    </citation>
    <scope>NUCLEOTIDE SEQUENCE</scope>
    <source>
        <strain evidence="2">JCM 30855</strain>
    </source>
</reference>
<sequence length="142" mass="14995">MKKYTILALAFSNLSAHAGNAVIPYWTVTASETACFSVSNISSSDVGFKVTLFDQNGSKYSGALLYPVNISALDQDTNLPAKSSASFCLQKNSSNKFGHGFITTSESSDEGAKNFVVANGRQVYSVNSAHSALIPINGGLPF</sequence>
<keyword evidence="3" id="KW-1185">Reference proteome</keyword>
<feature type="chain" id="PRO_5037416335" evidence="1">
    <location>
        <begin position="19"/>
        <end position="142"/>
    </location>
</feature>
<gene>
    <name evidence="2" type="ORF">J0A66_03125</name>
</gene>
<protein>
    <submittedName>
        <fullName evidence="2">Uncharacterized protein</fullName>
    </submittedName>
</protein>
<dbReference type="RefSeq" id="WP_206572298.1">
    <property type="nucleotide sequence ID" value="NZ_JAFKCV010000001.1"/>
</dbReference>
<keyword evidence="1" id="KW-0732">Signal</keyword>
<comment type="caution">
    <text evidence="2">The sequence shown here is derived from an EMBL/GenBank/DDBJ whole genome shotgun (WGS) entry which is preliminary data.</text>
</comment>
<name>A0A939DLU4_9ALTE</name>
<evidence type="ECO:0000256" key="1">
    <source>
        <dbReference type="SAM" id="SignalP"/>
    </source>
</evidence>
<organism evidence="2 3">
    <name type="scientific">Bowmanella dokdonensis</name>
    <dbReference type="NCBI Taxonomy" id="751969"/>
    <lineage>
        <taxon>Bacteria</taxon>
        <taxon>Pseudomonadati</taxon>
        <taxon>Pseudomonadota</taxon>
        <taxon>Gammaproteobacteria</taxon>
        <taxon>Alteromonadales</taxon>
        <taxon>Alteromonadaceae</taxon>
        <taxon>Bowmanella</taxon>
    </lineage>
</organism>
<feature type="signal peptide" evidence="1">
    <location>
        <begin position="1"/>
        <end position="18"/>
    </location>
</feature>
<dbReference type="Proteomes" id="UP000664654">
    <property type="component" value="Unassembled WGS sequence"/>
</dbReference>
<dbReference type="AlphaFoldDB" id="A0A939DLU4"/>